<dbReference type="AlphaFoldDB" id="A0A2D6LPE5"/>
<dbReference type="PROSITE" id="PS50943">
    <property type="entry name" value="HTH_CROC1"/>
    <property type="match status" value="1"/>
</dbReference>
<dbReference type="SMART" id="SM00530">
    <property type="entry name" value="HTH_XRE"/>
    <property type="match status" value="1"/>
</dbReference>
<name>A0A2D6LPE5_9ARCH</name>
<dbReference type="InterPro" id="IPR001387">
    <property type="entry name" value="Cro/C1-type_HTH"/>
</dbReference>
<dbReference type="InterPro" id="IPR010982">
    <property type="entry name" value="Lambda_DNA-bd_dom_sf"/>
</dbReference>
<dbReference type="Pfam" id="PF26553">
    <property type="entry name" value="PDDEXK_19"/>
    <property type="match status" value="1"/>
</dbReference>
<reference evidence="6" key="1">
    <citation type="journal article" date="2018" name="Sci. Data">
        <title>The reconstruction of 2,631 draft metagenome-assembled genomes from the global oceans.</title>
        <authorList>
            <person name="Tully B.J."/>
            <person name="Graham E.D."/>
            <person name="Heidelberg J.F."/>
        </authorList>
    </citation>
    <scope>NUCLEOTIDE SEQUENCE</scope>
    <source>
        <strain evidence="6">ARS1427</strain>
    </source>
</reference>
<evidence type="ECO:0000256" key="1">
    <source>
        <dbReference type="ARBA" id="ARBA00023015"/>
    </source>
</evidence>
<keyword evidence="2 4" id="KW-0238">DNA-binding</keyword>
<dbReference type="EMBL" id="NZBD01000005">
    <property type="protein sequence ID" value="MAG18051.1"/>
    <property type="molecule type" value="Genomic_DNA"/>
</dbReference>
<keyword evidence="3 4" id="KW-0804">Transcription</keyword>
<dbReference type="GO" id="GO:0003677">
    <property type="term" value="F:DNA binding"/>
    <property type="evidence" value="ECO:0007669"/>
    <property type="project" value="UniProtKB-KW"/>
</dbReference>
<dbReference type="InterPro" id="IPR059051">
    <property type="entry name" value="MTH_967_PDDEXK"/>
</dbReference>
<dbReference type="GO" id="GO:0003700">
    <property type="term" value="F:DNA-binding transcription factor activity"/>
    <property type="evidence" value="ECO:0007669"/>
    <property type="project" value="UniProtKB-UniRule"/>
</dbReference>
<comment type="caution">
    <text evidence="6">The sequence shown here is derived from an EMBL/GenBank/DDBJ whole genome shotgun (WGS) entry which is preliminary data.</text>
</comment>
<sequence>MTREQMISRVVTALKKNDFHIATFFGSNTCFDLIAKNQNITLAIKIYENIDSIRKEQGEELKKLGQTINATCLIIGEKTKVFNLKDDTVYNRYDIQTITSKAFEKVLDHETLPSKYFKGKYIVDMDFNELKRKREKLNISLQELANRIGVATDTMNRFERGSSTSLETAKKLEHELDENLVKEIDILGKHPHKKDFDDEPNERLLEKVHDIGLKMALFNHSPFKAIGSSDHNLFITTGKGKFDIPKKALELKKASTVVNSDSIIVTTEYKYKNIDGVPVIEESDLETISKLKDLKKIIREREQE</sequence>
<organism evidence="6">
    <name type="scientific">Candidatus Iainarchaeum sp</name>
    <dbReference type="NCBI Taxonomy" id="3101447"/>
    <lineage>
        <taxon>Archaea</taxon>
        <taxon>Candidatus Iainarchaeota</taxon>
        <taxon>Candidatus Iainarchaeia</taxon>
        <taxon>Candidatus Iainarchaeales</taxon>
        <taxon>Candidatus Iainarchaeaceae</taxon>
        <taxon>Candidatus Iainarchaeum</taxon>
    </lineage>
</organism>
<evidence type="ECO:0000256" key="4">
    <source>
        <dbReference type="HAMAP-Rule" id="MF_00584"/>
    </source>
</evidence>
<keyword evidence="1 4" id="KW-0805">Transcription regulation</keyword>
<dbReference type="Gene3D" id="1.10.260.40">
    <property type="entry name" value="lambda repressor-like DNA-binding domains"/>
    <property type="match status" value="1"/>
</dbReference>
<dbReference type="HAMAP" id="MF_00584">
    <property type="entry name" value="HTH_type_cro_C1"/>
    <property type="match status" value="1"/>
</dbReference>
<accession>A0A2D6LPE5</accession>
<dbReference type="CDD" id="cd00093">
    <property type="entry name" value="HTH_XRE"/>
    <property type="match status" value="1"/>
</dbReference>
<protein>
    <recommendedName>
        <fullName evidence="4">Putative HTH-type transcriptional regulatory protein CL944_01095</fullName>
    </recommendedName>
</protein>
<dbReference type="Pfam" id="PF01381">
    <property type="entry name" value="HTH_3"/>
    <property type="match status" value="1"/>
</dbReference>
<evidence type="ECO:0000259" key="5">
    <source>
        <dbReference type="PROSITE" id="PS50943"/>
    </source>
</evidence>
<gene>
    <name evidence="6" type="ORF">CL944_01095</name>
</gene>
<dbReference type="Proteomes" id="UP000226712">
    <property type="component" value="Unassembled WGS sequence"/>
</dbReference>
<dbReference type="SUPFAM" id="SSF47413">
    <property type="entry name" value="lambda repressor-like DNA-binding domains"/>
    <property type="match status" value="1"/>
</dbReference>
<evidence type="ECO:0000313" key="6">
    <source>
        <dbReference type="EMBL" id="MAG18051.1"/>
    </source>
</evidence>
<dbReference type="InterPro" id="IPR020886">
    <property type="entry name" value="MTH_967-like"/>
</dbReference>
<feature type="domain" description="HTH cro/C1-type" evidence="5">
    <location>
        <begin position="130"/>
        <end position="187"/>
    </location>
</feature>
<evidence type="ECO:0000256" key="3">
    <source>
        <dbReference type="ARBA" id="ARBA00023163"/>
    </source>
</evidence>
<proteinExistence type="inferred from homology"/>
<evidence type="ECO:0000256" key="2">
    <source>
        <dbReference type="ARBA" id="ARBA00023125"/>
    </source>
</evidence>